<evidence type="ECO:0008006" key="2">
    <source>
        <dbReference type="Google" id="ProtNLM"/>
    </source>
</evidence>
<dbReference type="RefSeq" id="WP_032073095.1">
    <property type="nucleotide sequence ID" value="NC_025170.1"/>
</dbReference>
<keyword evidence="1" id="KW-0614">Plasmid</keyword>
<reference evidence="1" key="1">
    <citation type="submission" date="2012-05" db="EMBL/GenBank/DDBJ databases">
        <title>Sequencing and Analysis of an oxa-58 oxacillinase-encoding plasmid from Acinetobacter spp.</title>
        <authorList>
            <person name="Peng S.-M."/>
            <person name="Liao T.-L."/>
            <person name="Lin A.-C."/>
            <person name="Huang T.-W."/>
            <person name="Lauderdale T.-L."/>
            <person name="Chen Y.-T."/>
        </authorList>
    </citation>
    <scope>NUCLEOTIDE SEQUENCE</scope>
    <source>
        <strain evidence="1">M131</strain>
        <plasmid evidence="1">pM131-7</plasmid>
    </source>
</reference>
<sequence length="111" mass="12284">MSAIQQPTLTVIGIRKSVGNMVADGRAVEWSNTVVTVLQPFSDKEIEEGAVGMKSTEYKIKGGQFFHDYQHQKLPAEAQLLFQLDVSKRTPVAQLIALDFTASKKMEVKTS</sequence>
<organism evidence="1">
    <name type="scientific">Acinetobacter sp. M131</name>
    <dbReference type="NCBI Taxonomy" id="1280052"/>
    <lineage>
        <taxon>Bacteria</taxon>
        <taxon>Pseudomonadati</taxon>
        <taxon>Pseudomonadota</taxon>
        <taxon>Gammaproteobacteria</taxon>
        <taxon>Moraxellales</taxon>
        <taxon>Moraxellaceae</taxon>
        <taxon>Acinetobacter</taxon>
    </lineage>
</organism>
<dbReference type="EMBL" id="JX101642">
    <property type="protein sequence ID" value="AGC70603.1"/>
    <property type="molecule type" value="Genomic_DNA"/>
</dbReference>
<name>V9M655_9GAMM</name>
<dbReference type="AlphaFoldDB" id="V9M655"/>
<proteinExistence type="predicted"/>
<accession>V9M655</accession>
<evidence type="ECO:0000313" key="1">
    <source>
        <dbReference type="EMBL" id="AGC70603.1"/>
    </source>
</evidence>
<protein>
    <recommendedName>
        <fullName evidence="2">Phage protein</fullName>
    </recommendedName>
</protein>
<geneLocation type="plasmid" evidence="1">
    <name>pM131-7</name>
</geneLocation>